<dbReference type="InterPro" id="IPR048454">
    <property type="entry name" value="YetF_N"/>
</dbReference>
<evidence type="ECO:0008006" key="11">
    <source>
        <dbReference type="Google" id="ProtNLM"/>
    </source>
</evidence>
<dbReference type="HOGENOM" id="CLU_077149_0_2_9"/>
<name>A0A0B6AV04_PRIM2</name>
<dbReference type="AlphaFoldDB" id="A0A0B6AV04"/>
<dbReference type="EMBL" id="CP009920">
    <property type="protein sequence ID" value="AJI23714.1"/>
    <property type="molecule type" value="Genomic_DNA"/>
</dbReference>
<keyword evidence="3" id="KW-1003">Cell membrane</keyword>
<keyword evidence="5" id="KW-1133">Transmembrane helix</keyword>
<reference evidence="9 10" key="1">
    <citation type="journal article" date="2015" name="Genome Announc.">
        <title>Complete genome sequences for 35 biothreat assay-relevant bacillus species.</title>
        <authorList>
            <person name="Johnson S.L."/>
            <person name="Daligault H.E."/>
            <person name="Davenport K.W."/>
            <person name="Jaissle J."/>
            <person name="Frey K.G."/>
            <person name="Ladner J.T."/>
            <person name="Broomall S.M."/>
            <person name="Bishop-Lilly K.A."/>
            <person name="Bruce D.C."/>
            <person name="Gibbons H.S."/>
            <person name="Coyne S.R."/>
            <person name="Lo C.C."/>
            <person name="Meincke L."/>
            <person name="Munk A.C."/>
            <person name="Koroleva G.I."/>
            <person name="Rosenzweig C.N."/>
            <person name="Palacios G.F."/>
            <person name="Redden C.L."/>
            <person name="Minogue T.D."/>
            <person name="Chain P.S."/>
        </authorList>
    </citation>
    <scope>NUCLEOTIDE SEQUENCE [LARGE SCALE GENOMIC DNA]</scope>
    <source>
        <strain evidence="10">ATCC 14581 / DSM 32 / JCM 2506 / NBRC 15308 / NCIMB 9376 / NCTC 10342 / NRRL B-14308 / VKM B-512</strain>
    </source>
</reference>
<evidence type="ECO:0000256" key="6">
    <source>
        <dbReference type="ARBA" id="ARBA00023136"/>
    </source>
</evidence>
<dbReference type="Proteomes" id="UP000031829">
    <property type="component" value="Chromosome"/>
</dbReference>
<dbReference type="KEGG" id="bmeg:BG04_5424"/>
<evidence type="ECO:0000259" key="7">
    <source>
        <dbReference type="Pfam" id="PF04239"/>
    </source>
</evidence>
<dbReference type="GO" id="GO:0005886">
    <property type="term" value="C:plasma membrane"/>
    <property type="evidence" value="ECO:0007669"/>
    <property type="project" value="UniProtKB-SubCell"/>
</dbReference>
<dbReference type="PANTHER" id="PTHR34582:SF5">
    <property type="entry name" value="UPF0702 TRANSMEMBRANE PROTEIN YETF"/>
    <property type="match status" value="1"/>
</dbReference>
<evidence type="ECO:0000256" key="4">
    <source>
        <dbReference type="ARBA" id="ARBA00022692"/>
    </source>
</evidence>
<feature type="domain" description="YetF-like N-terminal transmembrane" evidence="8">
    <location>
        <begin position="3"/>
        <end position="75"/>
    </location>
</feature>
<dbReference type="Gene3D" id="3.30.240.20">
    <property type="entry name" value="bsu07140 like domains"/>
    <property type="match status" value="2"/>
</dbReference>
<gene>
    <name evidence="9" type="ORF">BG04_5424</name>
</gene>
<dbReference type="InterPro" id="IPR007353">
    <property type="entry name" value="DUF421"/>
</dbReference>
<evidence type="ECO:0000313" key="10">
    <source>
        <dbReference type="Proteomes" id="UP000031829"/>
    </source>
</evidence>
<keyword evidence="4" id="KW-0812">Transmembrane</keyword>
<dbReference type="GeneID" id="93643370"/>
<dbReference type="RefSeq" id="WP_013057585.1">
    <property type="nucleotide sequence ID" value="NZ_BCVB01000011.1"/>
</dbReference>
<evidence type="ECO:0000313" key="9">
    <source>
        <dbReference type="EMBL" id="AJI23714.1"/>
    </source>
</evidence>
<evidence type="ECO:0000256" key="5">
    <source>
        <dbReference type="ARBA" id="ARBA00022989"/>
    </source>
</evidence>
<comment type="subcellular location">
    <subcellularLocation>
        <location evidence="1">Cell membrane</location>
        <topology evidence="1">Multi-pass membrane protein</topology>
    </subcellularLocation>
</comment>
<dbReference type="Pfam" id="PF04239">
    <property type="entry name" value="DUF421"/>
    <property type="match status" value="1"/>
</dbReference>
<feature type="domain" description="YetF C-terminal" evidence="7">
    <location>
        <begin position="81"/>
        <end position="213"/>
    </location>
</feature>
<accession>A0A0B6AV04</accession>
<comment type="similarity">
    <text evidence="2">Belongs to the UPF0702 family.</text>
</comment>
<organism evidence="9 10">
    <name type="scientific">Priestia megaterium (strain ATCC 14581 / DSM 32 / CCUG 1817 / JCM 2506 / NBRC 15308 / NCIMB 9376 / NCTC 10342 / NRRL B-14308 / VKM B-512 / Ford 19)</name>
    <name type="common">Bacillus megaterium</name>
    <dbReference type="NCBI Taxonomy" id="1348623"/>
    <lineage>
        <taxon>Bacteria</taxon>
        <taxon>Bacillati</taxon>
        <taxon>Bacillota</taxon>
        <taxon>Bacilli</taxon>
        <taxon>Bacillales</taxon>
        <taxon>Bacillaceae</taxon>
        <taxon>Priestia</taxon>
    </lineage>
</organism>
<evidence type="ECO:0000256" key="1">
    <source>
        <dbReference type="ARBA" id="ARBA00004651"/>
    </source>
</evidence>
<evidence type="ECO:0000259" key="8">
    <source>
        <dbReference type="Pfam" id="PF20730"/>
    </source>
</evidence>
<protein>
    <recommendedName>
        <fullName evidence="11">DUF421 domain-containing protein</fullName>
    </recommendedName>
</protein>
<proteinExistence type="inferred from homology"/>
<sequence>MYKDIAIELICGFLALFIMLKLLGKTQFAQITPFDFITTLVLGNIVGDAALEKGVELTEILYSVLIWGLLIYAVTKLSQTFTGFRGILEGKPSMIIYKGKILYKELKKNNLDLNQLQHLMRQQGYFSLYEAEYVILETNGEVSVAPKHEFGPPTKNDLNIPYSQTNLPIALIMDGKVVPGNLKEANVDEKWLKKQLAIKKIKKYSEVFYAEWQQERGLEITKF</sequence>
<evidence type="ECO:0000256" key="3">
    <source>
        <dbReference type="ARBA" id="ARBA00022475"/>
    </source>
</evidence>
<dbReference type="PANTHER" id="PTHR34582">
    <property type="entry name" value="UPF0702 TRANSMEMBRANE PROTEIN YCAP"/>
    <property type="match status" value="1"/>
</dbReference>
<evidence type="ECO:0000256" key="2">
    <source>
        <dbReference type="ARBA" id="ARBA00006448"/>
    </source>
</evidence>
<keyword evidence="6" id="KW-0472">Membrane</keyword>
<dbReference type="Pfam" id="PF20730">
    <property type="entry name" value="YetF_N"/>
    <property type="match status" value="1"/>
</dbReference>
<dbReference type="InterPro" id="IPR023090">
    <property type="entry name" value="UPF0702_alpha/beta_dom_sf"/>
</dbReference>